<dbReference type="GO" id="GO:0015807">
    <property type="term" value="P:L-amino acid transport"/>
    <property type="evidence" value="ECO:0007669"/>
    <property type="project" value="TreeGrafter"/>
</dbReference>
<protein>
    <submittedName>
        <fullName evidence="7">ABC transporter ATP-binding protein</fullName>
    </submittedName>
</protein>
<comment type="similarity">
    <text evidence="1">Belongs to the ABC transporter superfamily.</text>
</comment>
<feature type="domain" description="ABC transporter" evidence="6">
    <location>
        <begin position="6"/>
        <end position="246"/>
    </location>
</feature>
<keyword evidence="8" id="KW-1185">Reference proteome</keyword>
<dbReference type="AlphaFoldDB" id="A0A345P4K9"/>
<reference evidence="7 8" key="1">
    <citation type="submission" date="2018-07" db="EMBL/GenBank/DDBJ databases">
        <title>Genome sequencing of Moraxellaceae gen. HYN0046.</title>
        <authorList>
            <person name="Kim M."/>
            <person name="Yi H."/>
        </authorList>
    </citation>
    <scope>NUCLEOTIDE SEQUENCE [LARGE SCALE GENOMIC DNA]</scope>
    <source>
        <strain evidence="7 8">HYN0046</strain>
    </source>
</reference>
<dbReference type="InterPro" id="IPR052156">
    <property type="entry name" value="BCAA_Transport_ATP-bd_LivF"/>
</dbReference>
<evidence type="ECO:0000256" key="4">
    <source>
        <dbReference type="ARBA" id="ARBA00022840"/>
    </source>
</evidence>
<dbReference type="PANTHER" id="PTHR43820">
    <property type="entry name" value="HIGH-AFFINITY BRANCHED-CHAIN AMINO ACID TRANSPORT ATP-BINDING PROTEIN LIVF"/>
    <property type="match status" value="1"/>
</dbReference>
<dbReference type="CDD" id="cd03224">
    <property type="entry name" value="ABC_TM1139_LivF_branched"/>
    <property type="match status" value="1"/>
</dbReference>
<dbReference type="InterPro" id="IPR003593">
    <property type="entry name" value="AAA+_ATPase"/>
</dbReference>
<proteinExistence type="inferred from homology"/>
<dbReference type="GO" id="GO:0015658">
    <property type="term" value="F:branched-chain amino acid transmembrane transporter activity"/>
    <property type="evidence" value="ECO:0007669"/>
    <property type="project" value="TreeGrafter"/>
</dbReference>
<keyword evidence="3" id="KW-0547">Nucleotide-binding</keyword>
<evidence type="ECO:0000256" key="1">
    <source>
        <dbReference type="ARBA" id="ARBA00005417"/>
    </source>
</evidence>
<evidence type="ECO:0000313" key="8">
    <source>
        <dbReference type="Proteomes" id="UP000253940"/>
    </source>
</evidence>
<dbReference type="InterPro" id="IPR003439">
    <property type="entry name" value="ABC_transporter-like_ATP-bd"/>
</dbReference>
<keyword evidence="2" id="KW-0813">Transport</keyword>
<dbReference type="Gene3D" id="3.40.50.300">
    <property type="entry name" value="P-loop containing nucleotide triphosphate hydrolases"/>
    <property type="match status" value="1"/>
</dbReference>
<name>A0A345P4K9_9GAMM</name>
<organism evidence="7 8">
    <name type="scientific">Aquirhabdus parva</name>
    <dbReference type="NCBI Taxonomy" id="2283318"/>
    <lineage>
        <taxon>Bacteria</taxon>
        <taxon>Pseudomonadati</taxon>
        <taxon>Pseudomonadota</taxon>
        <taxon>Gammaproteobacteria</taxon>
        <taxon>Moraxellales</taxon>
        <taxon>Moraxellaceae</taxon>
        <taxon>Aquirhabdus</taxon>
    </lineage>
</organism>
<evidence type="ECO:0000259" key="6">
    <source>
        <dbReference type="PROSITE" id="PS50893"/>
    </source>
</evidence>
<evidence type="ECO:0000256" key="5">
    <source>
        <dbReference type="ARBA" id="ARBA00022970"/>
    </source>
</evidence>
<dbReference type="GO" id="GO:0016887">
    <property type="term" value="F:ATP hydrolysis activity"/>
    <property type="evidence" value="ECO:0007669"/>
    <property type="project" value="InterPro"/>
</dbReference>
<dbReference type="SUPFAM" id="SSF52540">
    <property type="entry name" value="P-loop containing nucleoside triphosphate hydrolases"/>
    <property type="match status" value="1"/>
</dbReference>
<accession>A0A345P4K9</accession>
<dbReference type="Proteomes" id="UP000253940">
    <property type="component" value="Chromosome"/>
</dbReference>
<keyword evidence="5" id="KW-0029">Amino-acid transport</keyword>
<evidence type="ECO:0000256" key="2">
    <source>
        <dbReference type="ARBA" id="ARBA00022448"/>
    </source>
</evidence>
<dbReference type="Pfam" id="PF00005">
    <property type="entry name" value="ABC_tran"/>
    <property type="match status" value="1"/>
</dbReference>
<dbReference type="KEGG" id="mbah:HYN46_04800"/>
<evidence type="ECO:0000313" key="7">
    <source>
        <dbReference type="EMBL" id="AXI02218.1"/>
    </source>
</evidence>
<dbReference type="OrthoDB" id="9776369at2"/>
<sequence length="255" mass="28230">MMTNLLEVQQIEVVYDQAILAVRDISINVTEGSIVALLGANGAGKSTTLKTISRLVQSERGSLTRGQIRYQNQDITNTDAATLVKRGLVQVLEGRRCFPHLTVEENLRSGTFVNNPSRSDIREGIEKIYQYFPRLKERRDTQAGYTSGGEQQMIAIGRALMTKPELILLDEPSMGLAPKIVEEIFAIVHTLNQQQGISFLIAEQNARLVLQYADFAYLVENGEVRHSGQAATLNQQDHLQAAYLGGSRSSEKALV</sequence>
<dbReference type="SMART" id="SM00382">
    <property type="entry name" value="AAA"/>
    <property type="match status" value="1"/>
</dbReference>
<dbReference type="InterPro" id="IPR027417">
    <property type="entry name" value="P-loop_NTPase"/>
</dbReference>
<evidence type="ECO:0000256" key="3">
    <source>
        <dbReference type="ARBA" id="ARBA00022741"/>
    </source>
</evidence>
<keyword evidence="4 7" id="KW-0067">ATP-binding</keyword>
<gene>
    <name evidence="7" type="ORF">HYN46_04800</name>
</gene>
<dbReference type="PROSITE" id="PS50893">
    <property type="entry name" value="ABC_TRANSPORTER_2"/>
    <property type="match status" value="1"/>
</dbReference>
<dbReference type="PANTHER" id="PTHR43820:SF8">
    <property type="entry name" value="ABC TRANSPORTER SUBSTRATE-BINDING PROTEIN"/>
    <property type="match status" value="1"/>
</dbReference>
<dbReference type="EMBL" id="CP031222">
    <property type="protein sequence ID" value="AXI02218.1"/>
    <property type="molecule type" value="Genomic_DNA"/>
</dbReference>
<dbReference type="GO" id="GO:0005524">
    <property type="term" value="F:ATP binding"/>
    <property type="evidence" value="ECO:0007669"/>
    <property type="project" value="UniProtKB-KW"/>
</dbReference>